<proteinExistence type="inferred from homology"/>
<dbReference type="PANTHER" id="PTHR19370">
    <property type="entry name" value="NADH-CYTOCHROME B5 REDUCTASE"/>
    <property type="match status" value="1"/>
</dbReference>
<evidence type="ECO:0000259" key="15">
    <source>
        <dbReference type="PROSITE" id="PS51384"/>
    </source>
</evidence>
<comment type="similarity">
    <text evidence="2">Belongs to the flavoprotein pyridine nucleotide cytochrome reductase family.</text>
</comment>
<feature type="domain" description="FAD-binding FR-type" evidence="15">
    <location>
        <begin position="324"/>
        <end position="430"/>
    </location>
</feature>
<dbReference type="FunFam" id="2.40.30.10:FF:000021">
    <property type="entry name" value="NADH-cytochrome b5 reductase"/>
    <property type="match status" value="2"/>
</dbReference>
<dbReference type="OrthoDB" id="432685at2759"/>
<dbReference type="SUPFAM" id="SSF63380">
    <property type="entry name" value="Riboflavin synthase domain-like"/>
    <property type="match status" value="2"/>
</dbReference>
<dbReference type="InterPro" id="IPR001433">
    <property type="entry name" value="OxRdtase_FAD/NAD-bd"/>
</dbReference>
<keyword evidence="6 13" id="KW-0274">FAD</keyword>
<keyword evidence="4" id="KW-0444">Lipid biosynthesis</keyword>
<evidence type="ECO:0000256" key="4">
    <source>
        <dbReference type="ARBA" id="ARBA00022516"/>
    </source>
</evidence>
<dbReference type="SUPFAM" id="SSF52343">
    <property type="entry name" value="Ferredoxin reductase-like, C-terminal NADP-linked domain"/>
    <property type="match status" value="2"/>
</dbReference>
<dbReference type="EMBL" id="UZAH01030251">
    <property type="protein sequence ID" value="VDP09850.1"/>
    <property type="molecule type" value="Genomic_DNA"/>
</dbReference>
<feature type="binding site" evidence="13">
    <location>
        <position position="131"/>
    </location>
    <ligand>
        <name>FAD</name>
        <dbReference type="ChEBI" id="CHEBI:57692"/>
    </ligand>
</feature>
<name>A0A3P8AZ42_HELPZ</name>
<evidence type="ECO:0000256" key="12">
    <source>
        <dbReference type="ARBA" id="ARBA00023221"/>
    </source>
</evidence>
<dbReference type="PANTHER" id="PTHR19370:SF185">
    <property type="entry name" value="NADH-CYTOCHROME B5 REDUCTASE"/>
    <property type="match status" value="1"/>
</dbReference>
<dbReference type="PRINTS" id="PR00406">
    <property type="entry name" value="CYTB5RDTASE"/>
</dbReference>
<dbReference type="Gene3D" id="3.40.50.80">
    <property type="entry name" value="Nucleotide-binding domain of ferredoxin-NADP reductase (FNR) module"/>
    <property type="match status" value="2"/>
</dbReference>
<dbReference type="PROSITE" id="PS51384">
    <property type="entry name" value="FAD_FR"/>
    <property type="match status" value="2"/>
</dbReference>
<feature type="binding site" evidence="13">
    <location>
        <position position="195"/>
    </location>
    <ligand>
        <name>FAD</name>
        <dbReference type="ChEBI" id="CHEBI:57692"/>
    </ligand>
</feature>
<evidence type="ECO:0000256" key="10">
    <source>
        <dbReference type="ARBA" id="ARBA00023027"/>
    </source>
</evidence>
<keyword evidence="7" id="KW-0443">Lipid metabolism</keyword>
<reference evidence="16" key="1">
    <citation type="submission" date="2018-11" db="EMBL/GenBank/DDBJ databases">
        <authorList>
            <consortium name="Pathogen Informatics"/>
        </authorList>
    </citation>
    <scope>NUCLEOTIDE SEQUENCE [LARGE SCALE GENOMIC DNA]</scope>
</reference>
<dbReference type="Gene3D" id="2.40.30.10">
    <property type="entry name" value="Translation factors"/>
    <property type="match status" value="2"/>
</dbReference>
<evidence type="ECO:0000256" key="13">
    <source>
        <dbReference type="PIRSR" id="PIRSR601834-1"/>
    </source>
</evidence>
<feature type="domain" description="FAD-binding FR-type" evidence="15">
    <location>
        <begin position="78"/>
        <end position="196"/>
    </location>
</feature>
<keyword evidence="12" id="KW-0753">Steroid metabolism</keyword>
<accession>A0A3P8AZ42</accession>
<dbReference type="AlphaFoldDB" id="A0A3P8AZ42"/>
<evidence type="ECO:0000256" key="1">
    <source>
        <dbReference type="ARBA" id="ARBA00001974"/>
    </source>
</evidence>
<keyword evidence="7" id="KW-0752">Steroid biosynthesis</keyword>
<dbReference type="FunFam" id="3.40.50.80:FF:000005">
    <property type="entry name" value="NADH-cytochrome b5 reductase"/>
    <property type="match status" value="1"/>
</dbReference>
<protein>
    <recommendedName>
        <fullName evidence="3">cytochrome-b5 reductase</fullName>
        <ecNumber evidence="3">1.6.2.2</ecNumber>
    </recommendedName>
</protein>
<dbReference type="InterPro" id="IPR017927">
    <property type="entry name" value="FAD-bd_FR_type"/>
</dbReference>
<feature type="binding site" evidence="13">
    <location>
        <position position="149"/>
    </location>
    <ligand>
        <name>FAD</name>
        <dbReference type="ChEBI" id="CHEBI:57692"/>
    </ligand>
</feature>
<dbReference type="Pfam" id="PF00175">
    <property type="entry name" value="NAD_binding_1"/>
    <property type="match status" value="2"/>
</dbReference>
<dbReference type="CDD" id="cd06183">
    <property type="entry name" value="cyt_b5_reduct_like"/>
    <property type="match status" value="2"/>
</dbReference>
<feature type="binding site" evidence="13">
    <location>
        <position position="130"/>
    </location>
    <ligand>
        <name>FAD</name>
        <dbReference type="ChEBI" id="CHEBI:57692"/>
    </ligand>
</feature>
<dbReference type="InterPro" id="IPR039261">
    <property type="entry name" value="FNR_nucleotide-bd"/>
</dbReference>
<dbReference type="GO" id="GO:0090524">
    <property type="term" value="F:cytochrome-b5 reductase activity, acting on NADH"/>
    <property type="evidence" value="ECO:0007669"/>
    <property type="project" value="UniProtKB-EC"/>
</dbReference>
<evidence type="ECO:0000256" key="3">
    <source>
        <dbReference type="ARBA" id="ARBA00012011"/>
    </source>
</evidence>
<evidence type="ECO:0000256" key="5">
    <source>
        <dbReference type="ARBA" id="ARBA00022630"/>
    </source>
</evidence>
<organism evidence="16">
    <name type="scientific">Heligmosomoides polygyrus</name>
    <name type="common">Parasitic roundworm</name>
    <dbReference type="NCBI Taxonomy" id="6339"/>
    <lineage>
        <taxon>Eukaryota</taxon>
        <taxon>Metazoa</taxon>
        <taxon>Ecdysozoa</taxon>
        <taxon>Nematoda</taxon>
        <taxon>Chromadorea</taxon>
        <taxon>Rhabditida</taxon>
        <taxon>Rhabditina</taxon>
        <taxon>Rhabditomorpha</taxon>
        <taxon>Strongyloidea</taxon>
        <taxon>Heligmosomidae</taxon>
        <taxon>Heligmosomoides</taxon>
    </lineage>
</organism>
<evidence type="ECO:0000256" key="9">
    <source>
        <dbReference type="ARBA" id="ARBA00023011"/>
    </source>
</evidence>
<evidence type="ECO:0000256" key="11">
    <source>
        <dbReference type="ARBA" id="ARBA00023166"/>
    </source>
</evidence>
<dbReference type="InterPro" id="IPR008333">
    <property type="entry name" value="Cbr1-like_FAD-bd_dom"/>
</dbReference>
<keyword evidence="10" id="KW-0520">NAD</keyword>
<comment type="cofactor">
    <cofactor evidence="1 13">
        <name>FAD</name>
        <dbReference type="ChEBI" id="CHEBI:57692"/>
    </cofactor>
</comment>
<evidence type="ECO:0000256" key="8">
    <source>
        <dbReference type="ARBA" id="ARBA00023002"/>
    </source>
</evidence>
<feature type="binding site" evidence="13">
    <location>
        <position position="132"/>
    </location>
    <ligand>
        <name>FAD</name>
        <dbReference type="ChEBI" id="CHEBI:57692"/>
    </ligand>
</feature>
<gene>
    <name evidence="16" type="ORF">HPBE_LOCUS17770</name>
</gene>
<evidence type="ECO:0000256" key="6">
    <source>
        <dbReference type="ARBA" id="ARBA00022827"/>
    </source>
</evidence>
<keyword evidence="11" id="KW-1207">Sterol metabolism</keyword>
<dbReference type="InterPro" id="IPR001834">
    <property type="entry name" value="CBR-like"/>
</dbReference>
<keyword evidence="5 13" id="KW-0285">Flavoprotein</keyword>
<dbReference type="Pfam" id="PF00970">
    <property type="entry name" value="FAD_binding_6"/>
    <property type="match status" value="2"/>
</dbReference>
<dbReference type="InterPro" id="IPR017938">
    <property type="entry name" value="Riboflavin_synthase-like_b-brl"/>
</dbReference>
<feature type="binding site" evidence="13">
    <location>
        <position position="152"/>
    </location>
    <ligand>
        <name>FAD</name>
        <dbReference type="ChEBI" id="CHEBI:57692"/>
    </ligand>
</feature>
<keyword evidence="8" id="KW-0560">Oxidoreductase</keyword>
<evidence type="ECO:0000256" key="14">
    <source>
        <dbReference type="SAM" id="MobiDB-lite"/>
    </source>
</evidence>
<evidence type="ECO:0000256" key="2">
    <source>
        <dbReference type="ARBA" id="ARBA00006105"/>
    </source>
</evidence>
<dbReference type="GO" id="GO:0005739">
    <property type="term" value="C:mitochondrion"/>
    <property type="evidence" value="ECO:0007669"/>
    <property type="project" value="TreeGrafter"/>
</dbReference>
<evidence type="ECO:0000256" key="7">
    <source>
        <dbReference type="ARBA" id="ARBA00022955"/>
    </source>
</evidence>
<sequence>MCSKVHLSDHRHGLGQDDVSSHVRGATDLHDSGSVFLEEEEVPVLLAEAPNPVIHFPESGVEHKVFVLQNPVTLVDEETKYALPLVEKIEVSHDTRRFRFKLPSEDHVLGLPVGQHVYLSAKIDGKLVVRPYTPISSDDDLGYVDLMIKIDFRGPSGLTVYKGHGRFAVRPDKKSPPKERVFKRISMIAGGTGITPMLQVISAILKHPDDRTQISLLFANQSEEDILCRKELDDLASKHGDRFKVWYTVDRPPAGWKYSTGFISDAMIKEHLYPPSEDSAVLMCGPPPMINFACTPNLDKLSYDPKNRILRIALQRPVTLLDEQTKYALVLAEKIEVSHDTRRFRFRLPSEEHVLGLPVGQHVYLTARINGKLIVRPYTPISSDDDPGYVYFRGVHPSFPDGGKMSQHLDEMKIGDTIDFRGPAGLIVYKGNGIFNVRPDKKSPPKELVFKSISMIAGGSGITPMLQVCWRLTPLLLAPLLPLLKRIITAILKNPDDRTHISLLYANRTENDILCRSVLDDLAVKHSDRFCVSYTVDQPPATWKHSIGHIDDVMIKVERSTLKRPIYGPDSRNYSKELACVIYVSKSLQCVHYVSFQEHLPAPSDDSAVLLCGPPGMIKFACIPNLDKLGYNPQNRLLF</sequence>
<evidence type="ECO:0000313" key="16">
    <source>
        <dbReference type="EMBL" id="VDP09850.1"/>
    </source>
</evidence>
<keyword evidence="9" id="KW-0756">Sterol biosynthesis</keyword>
<dbReference type="GO" id="GO:0071949">
    <property type="term" value="F:FAD binding"/>
    <property type="evidence" value="ECO:0007669"/>
    <property type="project" value="TreeGrafter"/>
</dbReference>
<feature type="region of interest" description="Disordered" evidence="14">
    <location>
        <begin position="1"/>
        <end position="22"/>
    </location>
</feature>
<dbReference type="EC" id="1.6.2.2" evidence="3"/>
<dbReference type="GO" id="GO:0016126">
    <property type="term" value="P:sterol biosynthetic process"/>
    <property type="evidence" value="ECO:0007669"/>
    <property type="project" value="UniProtKB-KW"/>
</dbReference>